<dbReference type="PANTHER" id="PTHR43217:SF1">
    <property type="entry name" value="SUCCINATE SEMIALDEHYDE DEHYDROGENASE [NAD(P)+] SAD"/>
    <property type="match status" value="1"/>
</dbReference>
<keyword evidence="8" id="KW-1185">Reference proteome</keyword>
<dbReference type="InterPro" id="IPR047110">
    <property type="entry name" value="GABD/Sad-like"/>
</dbReference>
<keyword evidence="3" id="KW-0521">NADP</keyword>
<dbReference type="EnsemblBacteria" id="AAM04145">
    <property type="protein sequence ID" value="AAM04145"/>
    <property type="gene ID" value="MA_0705"/>
</dbReference>
<dbReference type="GO" id="GO:0004777">
    <property type="term" value="F:succinate-semialdehyde dehydrogenase (NAD+) activity"/>
    <property type="evidence" value="ECO:0000318"/>
    <property type="project" value="GO_Central"/>
</dbReference>
<evidence type="ECO:0000313" key="8">
    <source>
        <dbReference type="Proteomes" id="UP000002487"/>
    </source>
</evidence>
<evidence type="ECO:0000256" key="1">
    <source>
        <dbReference type="ARBA" id="ARBA00009986"/>
    </source>
</evidence>
<name>Q8TSU0_METAC</name>
<keyword evidence="5" id="KW-0520">NAD</keyword>
<dbReference type="FunFam" id="3.40.309.10:FF:000018">
    <property type="entry name" value="Alpha-aminoadipic semialdehyde dehydrogenase"/>
    <property type="match status" value="1"/>
</dbReference>
<evidence type="ECO:0000256" key="5">
    <source>
        <dbReference type="ARBA" id="ARBA00023027"/>
    </source>
</evidence>
<dbReference type="Pfam" id="PF00171">
    <property type="entry name" value="Aldedh"/>
    <property type="match status" value="1"/>
</dbReference>
<dbReference type="InterPro" id="IPR016162">
    <property type="entry name" value="Ald_DH_N"/>
</dbReference>
<gene>
    <name evidence="7" type="ordered locus">MA_0705</name>
</gene>
<feature type="domain" description="Aldehyde dehydrogenase" evidence="6">
    <location>
        <begin position="14"/>
        <end position="464"/>
    </location>
</feature>
<dbReference type="PhylomeDB" id="Q8TSU0"/>
<reference evidence="7 8" key="1">
    <citation type="journal article" date="2002" name="Genome Res.">
        <title>The genome of Methanosarcina acetivorans reveals extensive metabolic and physiological diversity.</title>
        <authorList>
            <person name="Galagan J.E."/>
            <person name="Nusbaum C."/>
            <person name="Roy A."/>
            <person name="Endrizzi M.G."/>
            <person name="Macdonald P."/>
            <person name="FitzHugh W."/>
            <person name="Calvo S."/>
            <person name="Engels R."/>
            <person name="Smirnov S."/>
            <person name="Atnoor D."/>
            <person name="Brown A."/>
            <person name="Allen N."/>
            <person name="Naylor J."/>
            <person name="Stange-Thomann N."/>
            <person name="DeArellano K."/>
            <person name="Johnson R."/>
            <person name="Linton L."/>
            <person name="McEwan P."/>
            <person name="McKernan K."/>
            <person name="Talamas J."/>
            <person name="Tirrell A."/>
            <person name="Ye W."/>
            <person name="Zimmer A."/>
            <person name="Barber R.D."/>
            <person name="Cann I."/>
            <person name="Graham D.E."/>
            <person name="Grahame D.A."/>
            <person name="Guss A."/>
            <person name="Hedderich R."/>
            <person name="Ingram-Smith C."/>
            <person name="Kuettner C.H."/>
            <person name="Krzycki J.A."/>
            <person name="Leigh J.A."/>
            <person name="Li W."/>
            <person name="Liu J."/>
            <person name="Mukhopadhyay B."/>
            <person name="Reeve J.N."/>
            <person name="Smith K."/>
            <person name="Springer T.A."/>
            <person name="Umayam L.A."/>
            <person name="White O."/>
            <person name="White R.H."/>
            <person name="de Macario E.C."/>
            <person name="Ferry J.G."/>
            <person name="Jarrell K.F."/>
            <person name="Jing H."/>
            <person name="Macario A.J.L."/>
            <person name="Paulsen I."/>
            <person name="Pritchett M."/>
            <person name="Sowers K.R."/>
            <person name="Swanson R.V."/>
            <person name="Zinder S.H."/>
            <person name="Lander E."/>
            <person name="Metcalf W.W."/>
            <person name="Birren B."/>
        </authorList>
    </citation>
    <scope>NUCLEOTIDE SEQUENCE [LARGE SCALE GENOMIC DNA]</scope>
    <source>
        <strain evidence="8">ATCC 35395 / DSM 2834 / JCM 12185 / C2A</strain>
    </source>
</reference>
<accession>Q8TSU0</accession>
<organism evidence="7 8">
    <name type="scientific">Methanosarcina acetivorans (strain ATCC 35395 / DSM 2834 / JCM 12185 / C2A)</name>
    <dbReference type="NCBI Taxonomy" id="188937"/>
    <lineage>
        <taxon>Archaea</taxon>
        <taxon>Methanobacteriati</taxon>
        <taxon>Methanobacteriota</taxon>
        <taxon>Stenosarchaea group</taxon>
        <taxon>Methanomicrobia</taxon>
        <taxon>Methanosarcinales</taxon>
        <taxon>Methanosarcinaceae</taxon>
        <taxon>Methanosarcina</taxon>
    </lineage>
</organism>
<dbReference type="GO" id="GO:0004030">
    <property type="term" value="F:aldehyde dehydrogenase [NAD(P)+] activity"/>
    <property type="evidence" value="ECO:0007669"/>
    <property type="project" value="InterPro"/>
</dbReference>
<dbReference type="InterPro" id="IPR016161">
    <property type="entry name" value="Ald_DH/histidinol_DH"/>
</dbReference>
<dbReference type="AlphaFoldDB" id="Q8TSU0"/>
<protein>
    <submittedName>
        <fullName evidence="7">Aldehyde dehydrogenase</fullName>
    </submittedName>
</protein>
<dbReference type="Proteomes" id="UP000002487">
    <property type="component" value="Chromosome"/>
</dbReference>
<dbReference type="Gene3D" id="3.40.309.10">
    <property type="entry name" value="Aldehyde Dehydrogenase, Chain A, domain 2"/>
    <property type="match status" value="1"/>
</dbReference>
<dbReference type="PANTHER" id="PTHR43217">
    <property type="entry name" value="SUCCINATE SEMIALDEHYDE DEHYDROGENASE [NAD(P)+] SAD"/>
    <property type="match status" value="1"/>
</dbReference>
<dbReference type="InterPro" id="IPR016163">
    <property type="entry name" value="Ald_DH_C"/>
</dbReference>
<dbReference type="KEGG" id="mac:MA_0705"/>
<evidence type="ECO:0000256" key="2">
    <source>
        <dbReference type="ARBA" id="ARBA00011881"/>
    </source>
</evidence>
<dbReference type="InterPro" id="IPR015590">
    <property type="entry name" value="Aldehyde_DH_dom"/>
</dbReference>
<evidence type="ECO:0000256" key="3">
    <source>
        <dbReference type="ARBA" id="ARBA00022857"/>
    </source>
</evidence>
<dbReference type="InterPro" id="IPR044148">
    <property type="entry name" value="ALDH_GabD1-like"/>
</dbReference>
<evidence type="ECO:0000313" key="7">
    <source>
        <dbReference type="EMBL" id="AAM04145.1"/>
    </source>
</evidence>
<dbReference type="CDD" id="cd07100">
    <property type="entry name" value="ALDH_SSADH1_GabD1"/>
    <property type="match status" value="1"/>
</dbReference>
<dbReference type="EMBL" id="AE010299">
    <property type="protein sequence ID" value="AAM04145.1"/>
    <property type="molecule type" value="Genomic_DNA"/>
</dbReference>
<dbReference type="Gene3D" id="3.40.605.10">
    <property type="entry name" value="Aldehyde Dehydrogenase, Chain A, domain 1"/>
    <property type="match status" value="1"/>
</dbReference>
<dbReference type="GO" id="GO:0006099">
    <property type="term" value="P:tricarboxylic acid cycle"/>
    <property type="evidence" value="ECO:0000318"/>
    <property type="project" value="GO_Central"/>
</dbReference>
<proteinExistence type="inferred from homology"/>
<dbReference type="SUPFAM" id="SSF53720">
    <property type="entry name" value="ALDH-like"/>
    <property type="match status" value="1"/>
</dbReference>
<dbReference type="FunFam" id="3.40.605.10:FF:000012">
    <property type="entry name" value="NAD-dependent succinate-semialdehyde dehydrogenase"/>
    <property type="match status" value="1"/>
</dbReference>
<dbReference type="HOGENOM" id="CLU_005391_1_0_2"/>
<comment type="subunit">
    <text evidence="2">Homotetramer.</text>
</comment>
<sequence length="468" mass="51645">MNSILISDSFWGKSMKIKSINPYTEEINRTYGSFPIEECRNRIEKSRAAFSGWSSLPAEERAKFFLNVAELLRRNTEIYAGIITEEMGKPIRQSRSEVQKCVRLCDYYAENAAGLLKAEIVELGAEKSYVTFEPLGVVFGIMPWNFPFWQVFRFAVPAICAGNVCVLKHASNVPGSALEIEKIFLEAGFREYVFKTLLIDSKTAMEIIKEELVDGVSLTGSTGAGSKIGKLAGEAIKPQVLELGGSDPFIVLEDADIERAAQAGVRSRFLNAGQSYTAAKRFIVVEEVVGDFIEAFELHMQELKIGDPIDEETDIGPLAKKEFVEILEKILEDARKKGAEPQTYGEKHKKGFFFNPTIIPAASTYMEVCNIEVFGPVAPVITAKDEDEAVEVANSIEFGLGAKIWSGDLERAEKLAKRIRAGSVAVNGMIRSDPRLPFGGTGKSGVGRELSHYGLKEFVNIKTVVVNK</sequence>
<evidence type="ECO:0000256" key="4">
    <source>
        <dbReference type="ARBA" id="ARBA00023002"/>
    </source>
</evidence>
<dbReference type="STRING" id="188937.MA_0705"/>
<dbReference type="InParanoid" id="Q8TSU0"/>
<keyword evidence="4" id="KW-0560">Oxidoreductase</keyword>
<comment type="similarity">
    <text evidence="1">Belongs to the aldehyde dehydrogenase family.</text>
</comment>
<evidence type="ECO:0000259" key="6">
    <source>
        <dbReference type="Pfam" id="PF00171"/>
    </source>
</evidence>